<evidence type="ECO:0000256" key="2">
    <source>
        <dbReference type="ARBA" id="ARBA00012513"/>
    </source>
</evidence>
<keyword evidence="3" id="KW-0723">Serine/threonine-protein kinase</keyword>
<sequence length="1456" mass="161458">MTRSFSGNGRTSSFSEDEGSSSNGRSESRNTYLSNVRPENSYSRYSHYRPTRSTLCSVMAQLTEDIQPSFETTLKSKAVSENCNVKFTCVVSGYPAPELKWYKDDMEMDRYCGLPKYEIRRNGKTHTLHIYNCTLDDAAIYQVSASNSKGIVSCSGVLEVGTMNEFKIHQRFFAKLKQKAEKKKKDLEEQTKTEDKESVQKEKSQNSPEPPPRKRPVPSLKERPAVKEPEAGEQVGAAAPAPVTSMDGDLEKEMPVETLAKKKMKISNGVDVGVNSSSGGSSGRSHMMGNGAVHNKHGSEVKHHSKAHKDHDHHNIQASISSMLHTVKDFLFGKSKKDSHDHIESKETEFDQDSIQPPQPEMPPSFRLQPASNPDADEPLADDIVPMETDKPKESSESVDIEQQSVSLETEEHKHEDSVLHPDLPPAHKLPPESTEESTGQCVKEADDDVEAMEVSVGKEMPLSGLRGLTEIEDKNFQVVSVMREVPVNHHELVVSPQPYHQAARDESSPREEVSVLPQTKGIYEEECPPTSTFISLEDSWTPPHGVISESNTHSLHLAPSETLREEHLSIDKINVEGEADTKEGRPSNKLCEEEKAEVKLSEQPCRDINRSEITELTAPSLEERIESCESKTPDQVLSPLPAVAAHSAEGNYAKEENECTPLIQEMHVGFPPVEAPESLIDLKIQHECTPSIAEESAEVHNLSAIQSSNSGVRNSEVKGDLKEVLNLNTEARNEHLQFEVETEKRAEELYEAKILSVTRKKGSDANVLEELSRIAHQDGGERRLGWPSENIPQIQISTIEDTPDIKAAVPEVNQNEHFVIPKIEIMEAELKESALPLTILALNKPESEPAVSQKHDVTHLSEMIIQEQSVADSPDLLPTQKGMQNDYNHSPTVKAKEVAQLDDEAKMFEQEQPRVKSSEQLPQMDYASIPVINISCTDDSDAFVNAHDSDTPQPLETPTVPLFVVPPISVTCHESDPEPRQPTHNGRTETETSAATQRGTKHDADNNMTTKSEKSHSGKQNLEEVAEKSIKENTHSLLYEALMPKIGNNGPSFNKTTDNNIVPEILKVKPLKEAKIENSVSVEDPQRNRISVDRLSSKPPAHPSLSPASLRKFMTKVAPDSDSEAVTAVPVITVGDRQGDKADEDLSGGSTPTSSLSCESSPRLKRRDSLTLIRSATPEELASGARRKIFIPKAKEDGEGAVVGALDTQGKKETPYMSPSQARRAALLQAPTGQNTPPMERRSPLLSRRKATLEVPKVVEETPKEEPVTKKEEKPAEKKPDPLKAPQVITEVEQKCSTFQHWIHQWTHGNLLVTRLDGVETKLTNIRVVTKSKGYQGLTEYGSPEVFEQFLTHHQCNYYCGLLGLRPLKSMDSLQQPTKMKGSRSPLLNRKLGSSSPQLQRKGHSPQMSRKANSSPKVTRKVQETEDNKSDVKPKPGETVDALEMRYQSQQGHEE</sequence>
<feature type="region of interest" description="Disordered" evidence="11">
    <location>
        <begin position="971"/>
        <end position="1024"/>
    </location>
</feature>
<dbReference type="InterPro" id="IPR003598">
    <property type="entry name" value="Ig_sub2"/>
</dbReference>
<dbReference type="Pfam" id="PF02816">
    <property type="entry name" value="Alpha_kinase"/>
    <property type="match status" value="1"/>
</dbReference>
<keyword evidence="15" id="KW-1185">Reference proteome</keyword>
<proteinExistence type="inferred from homology"/>
<organism evidence="14 15">
    <name type="scientific">Lates japonicus</name>
    <name type="common">Japanese lates</name>
    <dbReference type="NCBI Taxonomy" id="270547"/>
    <lineage>
        <taxon>Eukaryota</taxon>
        <taxon>Metazoa</taxon>
        <taxon>Chordata</taxon>
        <taxon>Craniata</taxon>
        <taxon>Vertebrata</taxon>
        <taxon>Euteleostomi</taxon>
        <taxon>Actinopterygii</taxon>
        <taxon>Neopterygii</taxon>
        <taxon>Teleostei</taxon>
        <taxon>Neoteleostei</taxon>
        <taxon>Acanthomorphata</taxon>
        <taxon>Carangaria</taxon>
        <taxon>Carangaria incertae sedis</taxon>
        <taxon>Centropomidae</taxon>
        <taxon>Lates</taxon>
    </lineage>
</organism>
<keyword evidence="6" id="KW-0418">Kinase</keyword>
<feature type="compositionally biased region" description="Polar residues" evidence="11">
    <location>
        <begin position="1407"/>
        <end position="1418"/>
    </location>
</feature>
<dbReference type="EMBL" id="BRZM01000035">
    <property type="protein sequence ID" value="GLD58691.1"/>
    <property type="molecule type" value="Genomic_DNA"/>
</dbReference>
<feature type="compositionally biased region" description="Basic and acidic residues" evidence="11">
    <location>
        <begin position="974"/>
        <end position="991"/>
    </location>
</feature>
<accession>A0AAD3MRK6</accession>
<dbReference type="GO" id="GO:0005524">
    <property type="term" value="F:ATP binding"/>
    <property type="evidence" value="ECO:0007669"/>
    <property type="project" value="InterPro"/>
</dbReference>
<dbReference type="InterPro" id="IPR036179">
    <property type="entry name" value="Ig-like_dom_sf"/>
</dbReference>
<keyword evidence="8" id="KW-0393">Immunoglobulin domain</keyword>
<evidence type="ECO:0000256" key="7">
    <source>
        <dbReference type="ARBA" id="ARBA00023157"/>
    </source>
</evidence>
<feature type="region of interest" description="Disordered" evidence="11">
    <location>
        <begin position="338"/>
        <end position="441"/>
    </location>
</feature>
<dbReference type="InterPro" id="IPR003599">
    <property type="entry name" value="Ig_sub"/>
</dbReference>
<evidence type="ECO:0000256" key="9">
    <source>
        <dbReference type="ARBA" id="ARBA00047899"/>
    </source>
</evidence>
<dbReference type="SUPFAM" id="SSF56112">
    <property type="entry name" value="Protein kinase-like (PK-like)"/>
    <property type="match status" value="1"/>
</dbReference>
<feature type="region of interest" description="Disordered" evidence="11">
    <location>
        <begin position="1119"/>
        <end position="1169"/>
    </location>
</feature>
<dbReference type="PANTHER" id="PTHR47091:SF1">
    <property type="entry name" value="ALPHA-PROTEIN KINASE 3"/>
    <property type="match status" value="1"/>
</dbReference>
<feature type="region of interest" description="Disordered" evidence="11">
    <location>
        <begin position="1376"/>
        <end position="1456"/>
    </location>
</feature>
<comment type="catalytic activity">
    <reaction evidence="9">
        <text>L-threonyl-[protein] + ATP = O-phospho-L-threonyl-[protein] + ADP + H(+)</text>
        <dbReference type="Rhea" id="RHEA:46608"/>
        <dbReference type="Rhea" id="RHEA-COMP:11060"/>
        <dbReference type="Rhea" id="RHEA-COMP:11605"/>
        <dbReference type="ChEBI" id="CHEBI:15378"/>
        <dbReference type="ChEBI" id="CHEBI:30013"/>
        <dbReference type="ChEBI" id="CHEBI:30616"/>
        <dbReference type="ChEBI" id="CHEBI:61977"/>
        <dbReference type="ChEBI" id="CHEBI:456216"/>
        <dbReference type="EC" id="2.7.11.1"/>
    </reaction>
</comment>
<dbReference type="FunFam" id="2.60.40.10:FF:000069">
    <property type="entry name" value="Alpha-protein kinase 3"/>
    <property type="match status" value="1"/>
</dbReference>
<feature type="domain" description="Ig-like" evidence="12">
    <location>
        <begin position="68"/>
        <end position="159"/>
    </location>
</feature>
<feature type="region of interest" description="Disordered" evidence="11">
    <location>
        <begin position="184"/>
        <end position="248"/>
    </location>
</feature>
<evidence type="ECO:0000256" key="4">
    <source>
        <dbReference type="ARBA" id="ARBA00022679"/>
    </source>
</evidence>
<reference evidence="14" key="1">
    <citation type="submission" date="2022-08" db="EMBL/GenBank/DDBJ databases">
        <title>Genome sequencing of akame (Lates japonicus).</title>
        <authorList>
            <person name="Hashiguchi Y."/>
            <person name="Takahashi H."/>
        </authorList>
    </citation>
    <scope>NUCLEOTIDE SEQUENCE</scope>
    <source>
        <strain evidence="14">Kochi</strain>
    </source>
</reference>
<dbReference type="Proteomes" id="UP001279410">
    <property type="component" value="Unassembled WGS sequence"/>
</dbReference>
<dbReference type="Pfam" id="PF07679">
    <property type="entry name" value="I-set"/>
    <property type="match status" value="1"/>
</dbReference>
<feature type="domain" description="Alpha-type protein kinase" evidence="13">
    <location>
        <begin position="1156"/>
        <end position="1369"/>
    </location>
</feature>
<comment type="catalytic activity">
    <reaction evidence="10">
        <text>L-seryl-[protein] + ATP = O-phospho-L-seryl-[protein] + ADP + H(+)</text>
        <dbReference type="Rhea" id="RHEA:17989"/>
        <dbReference type="Rhea" id="RHEA-COMP:9863"/>
        <dbReference type="Rhea" id="RHEA-COMP:11604"/>
        <dbReference type="ChEBI" id="CHEBI:15378"/>
        <dbReference type="ChEBI" id="CHEBI:29999"/>
        <dbReference type="ChEBI" id="CHEBI:30616"/>
        <dbReference type="ChEBI" id="CHEBI:83421"/>
        <dbReference type="ChEBI" id="CHEBI:456216"/>
        <dbReference type="EC" id="2.7.11.1"/>
    </reaction>
</comment>
<feature type="compositionally biased region" description="Basic and acidic residues" evidence="11">
    <location>
        <begin position="410"/>
        <end position="420"/>
    </location>
</feature>
<dbReference type="PANTHER" id="PTHR47091">
    <property type="entry name" value="ALPHA-PROTEIN KINASE 2-RELATED"/>
    <property type="match status" value="1"/>
</dbReference>
<protein>
    <recommendedName>
        <fullName evidence="2">non-specific serine/threonine protein kinase</fullName>
        <ecNumber evidence="2">2.7.11.1</ecNumber>
    </recommendedName>
</protein>
<dbReference type="PROSITE" id="PS50835">
    <property type="entry name" value="IG_LIKE"/>
    <property type="match status" value="1"/>
</dbReference>
<keyword evidence="4" id="KW-0808">Transferase</keyword>
<feature type="region of interest" description="Disordered" evidence="11">
    <location>
        <begin position="270"/>
        <end position="289"/>
    </location>
</feature>
<dbReference type="SUPFAM" id="SSF48726">
    <property type="entry name" value="Immunoglobulin"/>
    <property type="match status" value="1"/>
</dbReference>
<dbReference type="EC" id="2.7.11.1" evidence="2"/>
<evidence type="ECO:0000256" key="1">
    <source>
        <dbReference type="ARBA" id="ARBA00008651"/>
    </source>
</evidence>
<evidence type="ECO:0000259" key="12">
    <source>
        <dbReference type="PROSITE" id="PS50835"/>
    </source>
</evidence>
<dbReference type="InterPro" id="IPR013783">
    <property type="entry name" value="Ig-like_fold"/>
</dbReference>
<dbReference type="SMART" id="SM00409">
    <property type="entry name" value="IG"/>
    <property type="match status" value="1"/>
</dbReference>
<gene>
    <name evidence="14" type="ORF">AKAME5_001078200</name>
</gene>
<feature type="compositionally biased region" description="Low complexity" evidence="11">
    <location>
        <begin position="1148"/>
        <end position="1162"/>
    </location>
</feature>
<feature type="region of interest" description="Disordered" evidence="11">
    <location>
        <begin position="1"/>
        <end position="36"/>
    </location>
</feature>
<dbReference type="InterPro" id="IPR013098">
    <property type="entry name" value="Ig_I-set"/>
</dbReference>
<dbReference type="InterPro" id="IPR004166">
    <property type="entry name" value="a-kinase_dom"/>
</dbReference>
<feature type="compositionally biased region" description="Basic and acidic residues" evidence="11">
    <location>
        <begin position="184"/>
        <end position="204"/>
    </location>
</feature>
<feature type="compositionally biased region" description="Basic and acidic residues" evidence="11">
    <location>
        <begin position="338"/>
        <end position="349"/>
    </location>
</feature>
<feature type="compositionally biased region" description="Basic and acidic residues" evidence="11">
    <location>
        <begin position="220"/>
        <end position="230"/>
    </location>
</feature>
<evidence type="ECO:0000256" key="5">
    <source>
        <dbReference type="ARBA" id="ARBA00022737"/>
    </source>
</evidence>
<dbReference type="SMART" id="SM00408">
    <property type="entry name" value="IGc2"/>
    <property type="match status" value="1"/>
</dbReference>
<dbReference type="PROSITE" id="PS51158">
    <property type="entry name" value="ALPHA_KINASE"/>
    <property type="match status" value="1"/>
</dbReference>
<name>A0AAD3MRK6_LATJO</name>
<evidence type="ECO:0000313" key="14">
    <source>
        <dbReference type="EMBL" id="GLD58691.1"/>
    </source>
</evidence>
<evidence type="ECO:0000256" key="8">
    <source>
        <dbReference type="ARBA" id="ARBA00023319"/>
    </source>
</evidence>
<evidence type="ECO:0000259" key="13">
    <source>
        <dbReference type="PROSITE" id="PS51158"/>
    </source>
</evidence>
<feature type="compositionally biased region" description="Polar residues" evidence="11">
    <location>
        <begin position="1"/>
        <end position="11"/>
    </location>
</feature>
<dbReference type="GO" id="GO:0004674">
    <property type="term" value="F:protein serine/threonine kinase activity"/>
    <property type="evidence" value="ECO:0007669"/>
    <property type="project" value="UniProtKB-KW"/>
</dbReference>
<keyword evidence="7" id="KW-1015">Disulfide bond</keyword>
<feature type="compositionally biased region" description="Basic and acidic residues" evidence="11">
    <location>
        <begin position="1422"/>
        <end position="1439"/>
    </location>
</feature>
<feature type="compositionally biased region" description="Basic and acidic residues" evidence="11">
    <location>
        <begin position="1260"/>
        <end position="1283"/>
    </location>
</feature>
<feature type="region of interest" description="Disordered" evidence="11">
    <location>
        <begin position="1260"/>
        <end position="1285"/>
    </location>
</feature>
<dbReference type="GO" id="GO:0005634">
    <property type="term" value="C:nucleus"/>
    <property type="evidence" value="ECO:0007669"/>
    <property type="project" value="TreeGrafter"/>
</dbReference>
<evidence type="ECO:0000256" key="11">
    <source>
        <dbReference type="SAM" id="MobiDB-lite"/>
    </source>
</evidence>
<dbReference type="Gene3D" id="3.20.200.10">
    <property type="entry name" value="MHCK/EF2 kinase"/>
    <property type="match status" value="1"/>
</dbReference>
<evidence type="ECO:0000256" key="6">
    <source>
        <dbReference type="ARBA" id="ARBA00022777"/>
    </source>
</evidence>
<dbReference type="InterPro" id="IPR011009">
    <property type="entry name" value="Kinase-like_dom_sf"/>
</dbReference>
<evidence type="ECO:0000256" key="10">
    <source>
        <dbReference type="ARBA" id="ARBA00048679"/>
    </source>
</evidence>
<dbReference type="InterPro" id="IPR007110">
    <property type="entry name" value="Ig-like_dom"/>
</dbReference>
<feature type="compositionally biased region" description="Basic and acidic residues" evidence="11">
    <location>
        <begin position="1001"/>
        <end position="1024"/>
    </location>
</feature>
<dbReference type="GO" id="GO:0055013">
    <property type="term" value="P:cardiac muscle cell development"/>
    <property type="evidence" value="ECO:0007669"/>
    <property type="project" value="TreeGrafter"/>
</dbReference>
<comment type="similarity">
    <text evidence="1">Belongs to the protein kinase superfamily. Alpha-type protein kinase family. ALPK subfamily.</text>
</comment>
<keyword evidence="5" id="KW-0677">Repeat</keyword>
<evidence type="ECO:0000256" key="3">
    <source>
        <dbReference type="ARBA" id="ARBA00022527"/>
    </source>
</evidence>
<evidence type="ECO:0000313" key="15">
    <source>
        <dbReference type="Proteomes" id="UP001279410"/>
    </source>
</evidence>
<dbReference type="Gene3D" id="2.60.40.10">
    <property type="entry name" value="Immunoglobulins"/>
    <property type="match status" value="1"/>
</dbReference>
<comment type="caution">
    <text evidence="14">The sequence shown here is derived from an EMBL/GenBank/DDBJ whole genome shotgun (WGS) entry which is preliminary data.</text>
</comment>